<evidence type="ECO:0000256" key="2">
    <source>
        <dbReference type="ARBA" id="ARBA00005791"/>
    </source>
</evidence>
<evidence type="ECO:0000256" key="3">
    <source>
        <dbReference type="ARBA" id="ARBA00022729"/>
    </source>
</evidence>
<evidence type="ECO:0000256" key="7">
    <source>
        <dbReference type="PIRNR" id="PIRNR001488"/>
    </source>
</evidence>
<feature type="chain" id="PRO_5045320471" description="Thiol:disulfide interchange protein" evidence="8">
    <location>
        <begin position="30"/>
        <end position="229"/>
    </location>
</feature>
<evidence type="ECO:0000259" key="9">
    <source>
        <dbReference type="PROSITE" id="PS51352"/>
    </source>
</evidence>
<keyword evidence="3 8" id="KW-0732">Signal</keyword>
<dbReference type="CDD" id="cd03019">
    <property type="entry name" value="DsbA_DsbA"/>
    <property type="match status" value="1"/>
</dbReference>
<protein>
    <recommendedName>
        <fullName evidence="7">Thiol:disulfide interchange protein</fullName>
    </recommendedName>
</protein>
<dbReference type="PROSITE" id="PS51352">
    <property type="entry name" value="THIOREDOXIN_2"/>
    <property type="match status" value="1"/>
</dbReference>
<gene>
    <name evidence="10" type="ORF">SIID45300_01879</name>
</gene>
<comment type="similarity">
    <text evidence="2">Belongs to the thioredoxin family. DsbA subfamily.</text>
</comment>
<evidence type="ECO:0000313" key="10">
    <source>
        <dbReference type="EMBL" id="GAB0057549.1"/>
    </source>
</evidence>
<dbReference type="Proteomes" id="UP001628193">
    <property type="component" value="Unassembled WGS sequence"/>
</dbReference>
<dbReference type="PIRSF" id="PIRSF001488">
    <property type="entry name" value="Tdi_protein"/>
    <property type="match status" value="1"/>
</dbReference>
<dbReference type="Gene3D" id="3.40.30.10">
    <property type="entry name" value="Glutaredoxin"/>
    <property type="match status" value="1"/>
</dbReference>
<comment type="caution">
    <text evidence="10">The sequence shown here is derived from an EMBL/GenBank/DDBJ whole genome shotgun (WGS) entry which is preliminary data.</text>
</comment>
<dbReference type="RefSeq" id="WP_420905244.1">
    <property type="nucleotide sequence ID" value="NZ_BAAFGK010000004.1"/>
</dbReference>
<dbReference type="InterPro" id="IPR013766">
    <property type="entry name" value="Thioredoxin_domain"/>
</dbReference>
<evidence type="ECO:0000256" key="1">
    <source>
        <dbReference type="ARBA" id="ARBA00004418"/>
    </source>
</evidence>
<feature type="signal peptide" evidence="8">
    <location>
        <begin position="1"/>
        <end position="29"/>
    </location>
</feature>
<keyword evidence="4 7" id="KW-0574">Periplasm</keyword>
<comment type="subcellular location">
    <subcellularLocation>
        <location evidence="1 7">Periplasm</location>
    </subcellularLocation>
</comment>
<dbReference type="InterPro" id="IPR050824">
    <property type="entry name" value="Thiol_disulfide_DsbA"/>
</dbReference>
<dbReference type="EMBL" id="BAAFGK010000004">
    <property type="protein sequence ID" value="GAB0057549.1"/>
    <property type="molecule type" value="Genomic_DNA"/>
</dbReference>
<organism evidence="10 11">
    <name type="scientific">Candidatus Magnetaquiglobus chichijimensis</name>
    <dbReference type="NCBI Taxonomy" id="3141448"/>
    <lineage>
        <taxon>Bacteria</taxon>
        <taxon>Pseudomonadati</taxon>
        <taxon>Pseudomonadota</taxon>
        <taxon>Magnetococcia</taxon>
        <taxon>Magnetococcales</taxon>
        <taxon>Candidatus Magnetaquicoccaceae</taxon>
        <taxon>Candidatus Magnetaquiglobus</taxon>
    </lineage>
</organism>
<evidence type="ECO:0000313" key="11">
    <source>
        <dbReference type="Proteomes" id="UP001628193"/>
    </source>
</evidence>
<accession>A0ABQ0C9I2</accession>
<feature type="domain" description="Thioredoxin" evidence="9">
    <location>
        <begin position="22"/>
        <end position="214"/>
    </location>
</feature>
<dbReference type="SUPFAM" id="SSF52833">
    <property type="entry name" value="Thioredoxin-like"/>
    <property type="match status" value="1"/>
</dbReference>
<dbReference type="PANTHER" id="PTHR35891">
    <property type="entry name" value="THIOL:DISULFIDE INTERCHANGE PROTEIN DSBA"/>
    <property type="match status" value="1"/>
</dbReference>
<evidence type="ECO:0000256" key="8">
    <source>
        <dbReference type="SAM" id="SignalP"/>
    </source>
</evidence>
<keyword evidence="11" id="KW-1185">Reference proteome</keyword>
<proteinExistence type="inferred from homology"/>
<dbReference type="InterPro" id="IPR023205">
    <property type="entry name" value="DsbA/DsbL"/>
</dbReference>
<dbReference type="InterPro" id="IPR036249">
    <property type="entry name" value="Thioredoxin-like_sf"/>
</dbReference>
<dbReference type="PANTHER" id="PTHR35891:SF2">
    <property type="entry name" value="THIOL:DISULFIDE INTERCHANGE PROTEIN DSBA"/>
    <property type="match status" value="1"/>
</dbReference>
<reference evidence="10 11" key="1">
    <citation type="submission" date="2024-05" db="EMBL/GenBank/DDBJ databases">
        <authorList>
            <consortium name="Candidatus Magnetaquicoccaceae bacterium FCR-1 genome sequencing consortium"/>
            <person name="Shimoshige H."/>
            <person name="Shimamura S."/>
            <person name="Taoka A."/>
            <person name="Kobayashi H."/>
            <person name="Maekawa T."/>
        </authorList>
    </citation>
    <scope>NUCLEOTIDE SEQUENCE [LARGE SCALE GENOMIC DNA]</scope>
    <source>
        <strain evidence="10 11">FCR-1</strain>
    </source>
</reference>
<evidence type="ECO:0000256" key="5">
    <source>
        <dbReference type="ARBA" id="ARBA00023157"/>
    </source>
</evidence>
<keyword evidence="5 7" id="KW-1015">Disulfide bond</keyword>
<evidence type="ECO:0000256" key="4">
    <source>
        <dbReference type="ARBA" id="ARBA00022764"/>
    </source>
</evidence>
<keyword evidence="6" id="KW-0676">Redox-active center</keyword>
<sequence length="229" mass="25004">MSMSSSMPATRRAFLMAATLLLSLGTLQADEPFEPKPGVHFEPVNPPVPVSGSKPEVVEVFNFKCPHCFYLHPHMEKWSAQVRDRYTIKSLPIAFANQSDAPVRAFHAAQFFDREAEMKHALFNAHFVDQVNIDSPQELAFIAEGMKFESAAFQSHMSSFGVGGKIAQGQALAQAFGISGTPTVVVNGRYKVIPGKHDQGDYQKFFQIVEALAAKAPEGPPAATTPKTP</sequence>
<dbReference type="InterPro" id="IPR001853">
    <property type="entry name" value="DSBA-like_thioredoxin_dom"/>
</dbReference>
<dbReference type="Pfam" id="PF01323">
    <property type="entry name" value="DSBA"/>
    <property type="match status" value="1"/>
</dbReference>
<evidence type="ECO:0000256" key="6">
    <source>
        <dbReference type="ARBA" id="ARBA00023284"/>
    </source>
</evidence>
<name>A0ABQ0C9I2_9PROT</name>
<reference evidence="10 11" key="2">
    <citation type="submission" date="2024-09" db="EMBL/GenBank/DDBJ databases">
        <title>Draft genome sequence of Candidatus Magnetaquicoccaceae bacterium FCR-1.</title>
        <authorList>
            <person name="Shimoshige H."/>
            <person name="Shimamura S."/>
            <person name="Taoka A."/>
            <person name="Kobayashi H."/>
            <person name="Maekawa T."/>
        </authorList>
    </citation>
    <scope>NUCLEOTIDE SEQUENCE [LARGE SCALE GENOMIC DNA]</scope>
    <source>
        <strain evidence="10 11">FCR-1</strain>
    </source>
</reference>